<dbReference type="Gene3D" id="3.30.565.10">
    <property type="entry name" value="Histidine kinase-like ATPase, C-terminal domain"/>
    <property type="match status" value="1"/>
</dbReference>
<feature type="transmembrane region" description="Helical" evidence="6">
    <location>
        <begin position="173"/>
        <end position="197"/>
    </location>
</feature>
<keyword evidence="5" id="KW-0418">Kinase</keyword>
<evidence type="ECO:0000256" key="4">
    <source>
        <dbReference type="ARBA" id="ARBA00022679"/>
    </source>
</evidence>
<reference evidence="9" key="1">
    <citation type="journal article" date="2019" name="Int. J. Syst. Evol. Microbiol.">
        <title>The Global Catalogue of Microorganisms (GCM) 10K type strain sequencing project: providing services to taxonomists for standard genome sequencing and annotation.</title>
        <authorList>
            <consortium name="The Broad Institute Genomics Platform"/>
            <consortium name="The Broad Institute Genome Sequencing Center for Infectious Disease"/>
            <person name="Wu L."/>
            <person name="Ma J."/>
        </authorList>
    </citation>
    <scope>NUCLEOTIDE SEQUENCE [LARGE SCALE GENOMIC DNA]</scope>
    <source>
        <strain evidence="9">CCUG 60527</strain>
    </source>
</reference>
<sequence length="645" mass="74062">MYGNQGGNDYSKYQIKPKTEIKVTKNWNFYWKQLLKPSEIHDSLPTTKVDLGSWTHYKLTNKGHPTSFGFATYSTTFSLPKIKPAMSLYISRVFAASKIWINGELIKEIGKVGRSKKETLHRRNSLIIPLKSEDTDFSVVIQVSNFYHSKGGIDQPVILAPTERLQYLRAERIIADTIFISCLGFIGFFFLLFYVFYWNKDKAVIYFAILCIFLAYMALSDRYAPLAKLYSDISWIFLTKIEYVTLFLASTSASLFFNEIFKTFVNRYYSLLLLTCFIILTTLVIVLPAPYFTKCIPPFLILMVFNLLYVTFVIVRAIIGRQYESILLLLSMLLGSFIFYVHIFFYLGKNGDAIIFVNFGYILVFLLLAMLLMTRFSSSFKALEIAKEFALEQRAEIIKKSNELSLVNFELKENVKQLQNYNAELDNFNHIVSHDLKTPLVAIHTLVSFLEEDLNDNLTKNVAYHFNLLKERVNKMDALINGLLQYSKIAKGNKTKELFSLNDVLNGIVDIINQENKHQISLPENDLQIFANQLELEHVFLNLISNSIKYNDKKKVVIAISAVKNSNDYLFSVKDNGEGIDPKYHDKIFDMFSQINQSENDNSTGIGLAIVKKIISENDGFITVDSKKGEGTEIKFTWKITTPKN</sequence>
<evidence type="ECO:0000256" key="5">
    <source>
        <dbReference type="ARBA" id="ARBA00022777"/>
    </source>
</evidence>
<feature type="transmembrane region" description="Helical" evidence="6">
    <location>
        <begin position="353"/>
        <end position="373"/>
    </location>
</feature>
<dbReference type="Gene3D" id="2.60.120.260">
    <property type="entry name" value="Galactose-binding domain-like"/>
    <property type="match status" value="1"/>
</dbReference>
<keyword evidence="8" id="KW-0547">Nucleotide-binding</keyword>
<dbReference type="CDD" id="cd00082">
    <property type="entry name" value="HisKA"/>
    <property type="match status" value="1"/>
</dbReference>
<dbReference type="EMBL" id="JBHTJR010000014">
    <property type="protein sequence ID" value="MFD0991873.1"/>
    <property type="molecule type" value="Genomic_DNA"/>
</dbReference>
<keyword evidence="6" id="KW-1133">Transmembrane helix</keyword>
<comment type="catalytic activity">
    <reaction evidence="1">
        <text>ATP + protein L-histidine = ADP + protein N-phospho-L-histidine.</text>
        <dbReference type="EC" id="2.7.13.3"/>
    </reaction>
</comment>
<feature type="transmembrane region" description="Helical" evidence="6">
    <location>
        <begin position="268"/>
        <end position="287"/>
    </location>
</feature>
<feature type="transmembrane region" description="Helical" evidence="6">
    <location>
        <begin position="203"/>
        <end position="219"/>
    </location>
</feature>
<feature type="domain" description="Histidine kinase" evidence="7">
    <location>
        <begin position="431"/>
        <end position="642"/>
    </location>
</feature>
<dbReference type="Gene3D" id="1.10.287.130">
    <property type="match status" value="1"/>
</dbReference>
<dbReference type="Pfam" id="PF07695">
    <property type="entry name" value="7TMR-DISM_7TM"/>
    <property type="match status" value="1"/>
</dbReference>
<dbReference type="PANTHER" id="PTHR42878:SF15">
    <property type="entry name" value="BACTERIOPHYTOCHROME"/>
    <property type="match status" value="1"/>
</dbReference>
<evidence type="ECO:0000256" key="2">
    <source>
        <dbReference type="ARBA" id="ARBA00012438"/>
    </source>
</evidence>
<keyword evidence="4" id="KW-0808">Transferase</keyword>
<dbReference type="InterPro" id="IPR008979">
    <property type="entry name" value="Galactose-bd-like_sf"/>
</dbReference>
<protein>
    <recommendedName>
        <fullName evidence="2">histidine kinase</fullName>
        <ecNumber evidence="2">2.7.13.3</ecNumber>
    </recommendedName>
</protein>
<dbReference type="InterPro" id="IPR005467">
    <property type="entry name" value="His_kinase_dom"/>
</dbReference>
<dbReference type="PRINTS" id="PR00344">
    <property type="entry name" value="BCTRLSENSOR"/>
</dbReference>
<evidence type="ECO:0000259" key="7">
    <source>
        <dbReference type="PROSITE" id="PS50109"/>
    </source>
</evidence>
<dbReference type="SUPFAM" id="SSF55874">
    <property type="entry name" value="ATPase domain of HSP90 chaperone/DNA topoisomerase II/histidine kinase"/>
    <property type="match status" value="1"/>
</dbReference>
<dbReference type="InterPro" id="IPR003661">
    <property type="entry name" value="HisK_dim/P_dom"/>
</dbReference>
<dbReference type="SMART" id="SM00388">
    <property type="entry name" value="HisKA"/>
    <property type="match status" value="1"/>
</dbReference>
<dbReference type="Pfam" id="PF02518">
    <property type="entry name" value="HATPase_c"/>
    <property type="match status" value="1"/>
</dbReference>
<feature type="transmembrane region" description="Helical" evidence="6">
    <location>
        <begin position="299"/>
        <end position="319"/>
    </location>
</feature>
<comment type="caution">
    <text evidence="8">The sequence shown here is derived from an EMBL/GenBank/DDBJ whole genome shotgun (WGS) entry which is preliminary data.</text>
</comment>
<evidence type="ECO:0000256" key="6">
    <source>
        <dbReference type="SAM" id="Phobius"/>
    </source>
</evidence>
<dbReference type="InterPro" id="IPR003594">
    <property type="entry name" value="HATPase_dom"/>
</dbReference>
<gene>
    <name evidence="8" type="ORF">ACFQ1U_01530</name>
</gene>
<dbReference type="EC" id="2.7.13.3" evidence="2"/>
<dbReference type="SUPFAM" id="SSF49785">
    <property type="entry name" value="Galactose-binding domain-like"/>
    <property type="match status" value="1"/>
</dbReference>
<accession>A0ABW3JMX8</accession>
<dbReference type="PROSITE" id="PS50109">
    <property type="entry name" value="HIS_KIN"/>
    <property type="match status" value="1"/>
</dbReference>
<feature type="transmembrane region" description="Helical" evidence="6">
    <location>
        <begin position="326"/>
        <end position="347"/>
    </location>
</feature>
<dbReference type="InterPro" id="IPR036097">
    <property type="entry name" value="HisK_dim/P_sf"/>
</dbReference>
<dbReference type="PANTHER" id="PTHR42878">
    <property type="entry name" value="TWO-COMPONENT HISTIDINE KINASE"/>
    <property type="match status" value="1"/>
</dbReference>
<dbReference type="RefSeq" id="WP_386104588.1">
    <property type="nucleotide sequence ID" value="NZ_JBHTJR010000014.1"/>
</dbReference>
<keyword evidence="3" id="KW-0597">Phosphoprotein</keyword>
<dbReference type="InterPro" id="IPR050351">
    <property type="entry name" value="BphY/WalK/GraS-like"/>
</dbReference>
<dbReference type="SMART" id="SM00387">
    <property type="entry name" value="HATPase_c"/>
    <property type="match status" value="1"/>
</dbReference>
<keyword evidence="9" id="KW-1185">Reference proteome</keyword>
<evidence type="ECO:0000256" key="3">
    <source>
        <dbReference type="ARBA" id="ARBA00022553"/>
    </source>
</evidence>
<proteinExistence type="predicted"/>
<dbReference type="Proteomes" id="UP001597062">
    <property type="component" value="Unassembled WGS sequence"/>
</dbReference>
<dbReference type="InterPro" id="IPR036890">
    <property type="entry name" value="HATPase_C_sf"/>
</dbReference>
<evidence type="ECO:0000256" key="1">
    <source>
        <dbReference type="ARBA" id="ARBA00000085"/>
    </source>
</evidence>
<keyword evidence="6" id="KW-0812">Transmembrane</keyword>
<organism evidence="8 9">
    <name type="scientific">Tenacibaculum geojense</name>
    <dbReference type="NCBI Taxonomy" id="915352"/>
    <lineage>
        <taxon>Bacteria</taxon>
        <taxon>Pseudomonadati</taxon>
        <taxon>Bacteroidota</taxon>
        <taxon>Flavobacteriia</taxon>
        <taxon>Flavobacteriales</taxon>
        <taxon>Flavobacteriaceae</taxon>
        <taxon>Tenacibaculum</taxon>
    </lineage>
</organism>
<evidence type="ECO:0000313" key="8">
    <source>
        <dbReference type="EMBL" id="MFD0991873.1"/>
    </source>
</evidence>
<dbReference type="SUPFAM" id="SSF47384">
    <property type="entry name" value="Homodimeric domain of signal transducing histidine kinase"/>
    <property type="match status" value="1"/>
</dbReference>
<dbReference type="InterPro" id="IPR004358">
    <property type="entry name" value="Sig_transdc_His_kin-like_C"/>
</dbReference>
<dbReference type="GO" id="GO:0005524">
    <property type="term" value="F:ATP binding"/>
    <property type="evidence" value="ECO:0007669"/>
    <property type="project" value="UniProtKB-KW"/>
</dbReference>
<keyword evidence="6" id="KW-0472">Membrane</keyword>
<name>A0ABW3JMX8_9FLAO</name>
<keyword evidence="8" id="KW-0067">ATP-binding</keyword>
<dbReference type="Pfam" id="PF00512">
    <property type="entry name" value="HisKA"/>
    <property type="match status" value="1"/>
</dbReference>
<dbReference type="InterPro" id="IPR011623">
    <property type="entry name" value="7TMR_DISM_rcpt_extracell_dom1"/>
</dbReference>
<evidence type="ECO:0000313" key="9">
    <source>
        <dbReference type="Proteomes" id="UP001597062"/>
    </source>
</evidence>